<dbReference type="PROSITE" id="PS51779">
    <property type="entry name" value="POTRA"/>
    <property type="match status" value="1"/>
</dbReference>
<accession>A0A376D7M4</accession>
<dbReference type="Pfam" id="PF03865">
    <property type="entry name" value="ShlB"/>
    <property type="match status" value="1"/>
</dbReference>
<dbReference type="PANTHER" id="PTHR34597:SF3">
    <property type="entry name" value="OUTER MEMBRANE TRANSPORTER CDIB"/>
    <property type="match status" value="1"/>
</dbReference>
<evidence type="ECO:0000256" key="8">
    <source>
        <dbReference type="ARBA" id="ARBA00023136"/>
    </source>
</evidence>
<evidence type="ECO:0000256" key="10">
    <source>
        <dbReference type="SAM" id="SignalP"/>
    </source>
</evidence>
<evidence type="ECO:0000313" key="13">
    <source>
        <dbReference type="Proteomes" id="UP000255248"/>
    </source>
</evidence>
<dbReference type="EMBL" id="UFXZ01000001">
    <property type="protein sequence ID" value="STC84308.1"/>
    <property type="molecule type" value="Genomic_DNA"/>
</dbReference>
<protein>
    <submittedName>
        <fullName evidence="12">TpsB transporter</fullName>
    </submittedName>
</protein>
<feature type="chain" id="PRO_5016971360" evidence="10">
    <location>
        <begin position="23"/>
        <end position="567"/>
    </location>
</feature>
<evidence type="ECO:0000256" key="4">
    <source>
        <dbReference type="ARBA" id="ARBA00022452"/>
    </source>
</evidence>
<keyword evidence="10" id="KW-0732">Signal</keyword>
<keyword evidence="4" id="KW-1134">Transmembrane beta strand</keyword>
<dbReference type="Gene3D" id="2.40.160.50">
    <property type="entry name" value="membrane protein fhac: a member of the omp85/tpsb transporter family"/>
    <property type="match status" value="1"/>
</dbReference>
<evidence type="ECO:0000256" key="6">
    <source>
        <dbReference type="ARBA" id="ARBA00022927"/>
    </source>
</evidence>
<dbReference type="Proteomes" id="UP000255248">
    <property type="component" value="Unassembled WGS sequence"/>
</dbReference>
<dbReference type="STRING" id="93378.A9798_02555"/>
<dbReference type="GO" id="GO:0009279">
    <property type="term" value="C:cell outer membrane"/>
    <property type="evidence" value="ECO:0007669"/>
    <property type="project" value="UniProtKB-SubCell"/>
</dbReference>
<keyword evidence="6" id="KW-0653">Protein transport</keyword>
<dbReference type="OrthoDB" id="290122at2"/>
<dbReference type="Pfam" id="PF17287">
    <property type="entry name" value="POTRA_3"/>
    <property type="match status" value="1"/>
</dbReference>
<dbReference type="GO" id="GO:0046819">
    <property type="term" value="P:protein secretion by the type V secretion system"/>
    <property type="evidence" value="ECO:0007669"/>
    <property type="project" value="TreeGrafter"/>
</dbReference>
<evidence type="ECO:0000256" key="5">
    <source>
        <dbReference type="ARBA" id="ARBA00022692"/>
    </source>
</evidence>
<keyword evidence="9" id="KW-0998">Cell outer membrane</keyword>
<comment type="subcellular location">
    <subcellularLocation>
        <location evidence="1">Cell outer membrane</location>
    </subcellularLocation>
</comment>
<dbReference type="InterPro" id="IPR027282">
    <property type="entry name" value="TPS"/>
</dbReference>
<keyword evidence="8" id="KW-0472">Membrane</keyword>
<dbReference type="GO" id="GO:0006811">
    <property type="term" value="P:monoatomic ion transport"/>
    <property type="evidence" value="ECO:0007669"/>
    <property type="project" value="UniProtKB-KW"/>
</dbReference>
<keyword evidence="5" id="KW-0812">Transmembrane</keyword>
<evidence type="ECO:0000256" key="7">
    <source>
        <dbReference type="ARBA" id="ARBA00023065"/>
    </source>
</evidence>
<proteinExistence type="inferred from homology"/>
<organism evidence="12 13">
    <name type="scientific">Edwardsiella hoshinae</name>
    <dbReference type="NCBI Taxonomy" id="93378"/>
    <lineage>
        <taxon>Bacteria</taxon>
        <taxon>Pseudomonadati</taxon>
        <taxon>Pseudomonadota</taxon>
        <taxon>Gammaproteobacteria</taxon>
        <taxon>Enterobacterales</taxon>
        <taxon>Hafniaceae</taxon>
        <taxon>Edwardsiella</taxon>
    </lineage>
</organism>
<sequence length="567" mass="63154">MEAWIWRAYWTVLGLFTPLAVAQAQTHDSAVQEVLRQQERERVLRGQQEALPDVRLWPEPSPPPGHLPAGETPCFRISQIQLDGEDAQRFSWALRAAAPRSDPFTGRCLGTAGINVVMARVQNAIIARGFITTRVLAAPQDLNTGTLTLTIVPGRIRAIRFAAGTSLKATAWNAVPARRGDLLNLRDIEQALENFTRVPTVEADIQIVPTDGEDARPGESDLVIAWRQRSPPIRLSASLDNTGSKATGKHQGELTVSLDDLLMWNDLFYANLNHDVFNGNSKGTKGYTAHYSVPYGYWTLSATISGYEYRQTVAGYSQDYVYSGTSDNAELRLSRLVYRDAMRKTTLYVRGWMRKSDNFIDDTEVEIQRRRTGGWELGLMHREYLGESTLDASLAYRRGTGAFNAMPAPEEDFGEGTSRMKVITADAQLMVPLSLGSQRARYIGSWRAQWERTPLVPQDRFSIGGHYTVRGFDGELTLLGERGWVWRNELGLLLGAGQELYFGADYGHVGGPSTRWLRGRNLAGSVIGLRGGARRFYWDLSAGTPLFKPGGFKSDSLTTGFSLSWFY</sequence>
<evidence type="ECO:0000313" key="12">
    <source>
        <dbReference type="EMBL" id="STC84308.1"/>
    </source>
</evidence>
<dbReference type="FunFam" id="2.40.160.50:FF:000009">
    <property type="entry name" value="Putative hemolysin activator protein"/>
    <property type="match status" value="1"/>
</dbReference>
<evidence type="ECO:0000256" key="9">
    <source>
        <dbReference type="ARBA" id="ARBA00023237"/>
    </source>
</evidence>
<feature type="signal peptide" evidence="10">
    <location>
        <begin position="1"/>
        <end position="22"/>
    </location>
</feature>
<evidence type="ECO:0000256" key="3">
    <source>
        <dbReference type="ARBA" id="ARBA00022448"/>
    </source>
</evidence>
<dbReference type="PIRSF" id="PIRSF029745">
    <property type="entry name" value="FhaC"/>
    <property type="match status" value="1"/>
</dbReference>
<dbReference type="Pfam" id="PF08479">
    <property type="entry name" value="POTRA_2"/>
    <property type="match status" value="1"/>
</dbReference>
<dbReference type="RefSeq" id="WP_024524361.1">
    <property type="nucleotide sequence ID" value="NZ_CP065626.1"/>
</dbReference>
<dbReference type="InterPro" id="IPR051544">
    <property type="entry name" value="TPS_OM_transporter"/>
</dbReference>
<evidence type="ECO:0000256" key="1">
    <source>
        <dbReference type="ARBA" id="ARBA00004442"/>
    </source>
</evidence>
<dbReference type="AlphaFoldDB" id="A0A376D7M4"/>
<dbReference type="Gene3D" id="3.10.20.310">
    <property type="entry name" value="membrane protein fhac"/>
    <property type="match status" value="1"/>
</dbReference>
<dbReference type="InterPro" id="IPR035251">
    <property type="entry name" value="ShlB_POTRA"/>
</dbReference>
<name>A0A376D7M4_9GAMM</name>
<dbReference type="GO" id="GO:0098046">
    <property type="term" value="C:type V protein secretion system complex"/>
    <property type="evidence" value="ECO:0007669"/>
    <property type="project" value="TreeGrafter"/>
</dbReference>
<evidence type="ECO:0000259" key="11">
    <source>
        <dbReference type="PROSITE" id="PS51779"/>
    </source>
</evidence>
<dbReference type="InterPro" id="IPR013686">
    <property type="entry name" value="Polypept-transport_assoc_ShlB"/>
</dbReference>
<keyword evidence="3" id="KW-0813">Transport</keyword>
<keyword evidence="7" id="KW-0406">Ion transport</keyword>
<reference evidence="12 13" key="1">
    <citation type="submission" date="2018-06" db="EMBL/GenBank/DDBJ databases">
        <authorList>
            <consortium name="Pathogen Informatics"/>
            <person name="Doyle S."/>
        </authorList>
    </citation>
    <scope>NUCLEOTIDE SEQUENCE [LARGE SCALE GENOMIC DNA]</scope>
    <source>
        <strain evidence="12 13">NCTC12121</strain>
    </source>
</reference>
<feature type="domain" description="POTRA" evidence="11">
    <location>
        <begin position="75"/>
        <end position="154"/>
    </location>
</feature>
<gene>
    <name evidence="12" type="primary">fhaC</name>
    <name evidence="12" type="ORF">NCTC12121_00514</name>
</gene>
<evidence type="ECO:0000256" key="2">
    <source>
        <dbReference type="ARBA" id="ARBA00009055"/>
    </source>
</evidence>
<dbReference type="PANTHER" id="PTHR34597">
    <property type="entry name" value="SLR1661 PROTEIN"/>
    <property type="match status" value="1"/>
</dbReference>
<comment type="similarity">
    <text evidence="2">Belongs to the TPS (TC 1.B.20) family.</text>
</comment>
<dbReference type="GO" id="GO:0008320">
    <property type="term" value="F:protein transmembrane transporter activity"/>
    <property type="evidence" value="ECO:0007669"/>
    <property type="project" value="TreeGrafter"/>
</dbReference>
<dbReference type="InterPro" id="IPR005565">
    <property type="entry name" value="Hemolysn_activator_HlyB_C"/>
</dbReference>
<dbReference type="InterPro" id="IPR034746">
    <property type="entry name" value="POTRA"/>
</dbReference>